<accession>A0AAP0SBB5</accession>
<keyword evidence="2" id="KW-1185">Reference proteome</keyword>
<dbReference type="AlphaFoldDB" id="A0AAP0SBB5"/>
<dbReference type="Proteomes" id="UP001415857">
    <property type="component" value="Unassembled WGS sequence"/>
</dbReference>
<gene>
    <name evidence="1" type="ORF">L1049_020426</name>
</gene>
<reference evidence="1 2" key="1">
    <citation type="journal article" date="2024" name="Plant J.">
        <title>Genome sequences and population genomics reveal climatic adaptation and genomic divergence between two closely related sweetgum species.</title>
        <authorList>
            <person name="Xu W.Q."/>
            <person name="Ren C.Q."/>
            <person name="Zhang X.Y."/>
            <person name="Comes H.P."/>
            <person name="Liu X.H."/>
            <person name="Li Y.G."/>
            <person name="Kettle C.J."/>
            <person name="Jalonen R."/>
            <person name="Gaisberger H."/>
            <person name="Ma Y.Z."/>
            <person name="Qiu Y.X."/>
        </authorList>
    </citation>
    <scope>NUCLEOTIDE SEQUENCE [LARGE SCALE GENOMIC DNA]</scope>
    <source>
        <strain evidence="1">Hangzhou</strain>
    </source>
</reference>
<proteinExistence type="predicted"/>
<evidence type="ECO:0000313" key="2">
    <source>
        <dbReference type="Proteomes" id="UP001415857"/>
    </source>
</evidence>
<name>A0AAP0SBB5_LIQFO</name>
<sequence>MFGWRSARKQLSNALSASKSTYHALSGILSEEMIFEKRIRTSFHPSMSDI</sequence>
<protein>
    <submittedName>
        <fullName evidence="1">Uncharacterized protein</fullName>
    </submittedName>
</protein>
<evidence type="ECO:0000313" key="1">
    <source>
        <dbReference type="EMBL" id="KAK9292454.1"/>
    </source>
</evidence>
<dbReference type="EMBL" id="JBBPBK010000001">
    <property type="protein sequence ID" value="KAK9292454.1"/>
    <property type="molecule type" value="Genomic_DNA"/>
</dbReference>
<comment type="caution">
    <text evidence="1">The sequence shown here is derived from an EMBL/GenBank/DDBJ whole genome shotgun (WGS) entry which is preliminary data.</text>
</comment>
<organism evidence="1 2">
    <name type="scientific">Liquidambar formosana</name>
    <name type="common">Formosan gum</name>
    <dbReference type="NCBI Taxonomy" id="63359"/>
    <lineage>
        <taxon>Eukaryota</taxon>
        <taxon>Viridiplantae</taxon>
        <taxon>Streptophyta</taxon>
        <taxon>Embryophyta</taxon>
        <taxon>Tracheophyta</taxon>
        <taxon>Spermatophyta</taxon>
        <taxon>Magnoliopsida</taxon>
        <taxon>eudicotyledons</taxon>
        <taxon>Gunneridae</taxon>
        <taxon>Pentapetalae</taxon>
        <taxon>Saxifragales</taxon>
        <taxon>Altingiaceae</taxon>
        <taxon>Liquidambar</taxon>
    </lineage>
</organism>